<name>A0A1F4R4A4_UNCSA</name>
<reference evidence="1 2" key="1">
    <citation type="journal article" date="2016" name="Nat. Commun.">
        <title>Thousands of microbial genomes shed light on interconnected biogeochemical processes in an aquifer system.</title>
        <authorList>
            <person name="Anantharaman K."/>
            <person name="Brown C.T."/>
            <person name="Hug L.A."/>
            <person name="Sharon I."/>
            <person name="Castelle C.J."/>
            <person name="Probst A.J."/>
            <person name="Thomas B.C."/>
            <person name="Singh A."/>
            <person name="Wilkins M.J."/>
            <person name="Karaoz U."/>
            <person name="Brodie E.L."/>
            <person name="Williams K.H."/>
            <person name="Hubbard S.S."/>
            <person name="Banfield J.F."/>
        </authorList>
    </citation>
    <scope>NUCLEOTIDE SEQUENCE [LARGE SCALE GENOMIC DNA]</scope>
</reference>
<evidence type="ECO:0008006" key="3">
    <source>
        <dbReference type="Google" id="ProtNLM"/>
    </source>
</evidence>
<dbReference type="InterPro" id="IPR020483">
    <property type="entry name" value="Uncharacterised_YgbA"/>
</dbReference>
<accession>A0A1F4R4A4</accession>
<sequence>MNKEKEARVLDNFVKVYCREKHGSLDLCAECGDLLIYAAKRLRLCRYDPKPKCKDCRTHCYVPGYRDKIRAVMRFSGPRIVGRGWLDWLRGKIYFNQ</sequence>
<dbReference type="NCBIfam" id="NF007714">
    <property type="entry name" value="PRK10410.1-2"/>
    <property type="match status" value="1"/>
</dbReference>
<dbReference type="Pfam" id="PF11756">
    <property type="entry name" value="YgbA_NO"/>
    <property type="match status" value="1"/>
</dbReference>
<dbReference type="EMBL" id="METP01000064">
    <property type="protein sequence ID" value="OGC03028.1"/>
    <property type="molecule type" value="Genomic_DNA"/>
</dbReference>
<gene>
    <name evidence="1" type="ORF">A3H38_01915</name>
</gene>
<evidence type="ECO:0000313" key="1">
    <source>
        <dbReference type="EMBL" id="OGC03028.1"/>
    </source>
</evidence>
<evidence type="ECO:0000313" key="2">
    <source>
        <dbReference type="Proteomes" id="UP000176938"/>
    </source>
</evidence>
<dbReference type="AlphaFoldDB" id="A0A1F4R4A4"/>
<organism evidence="1 2">
    <name type="scientific">candidate division WOR-1 bacterium RIFCSPLOWO2_02_FULL_46_20</name>
    <dbReference type="NCBI Taxonomy" id="1802567"/>
    <lineage>
        <taxon>Bacteria</taxon>
        <taxon>Bacillati</taxon>
        <taxon>Saganbacteria</taxon>
    </lineage>
</organism>
<dbReference type="Proteomes" id="UP000176938">
    <property type="component" value="Unassembled WGS sequence"/>
</dbReference>
<protein>
    <recommendedName>
        <fullName evidence="3">Nitrous oxide-stimulated promoter</fullName>
    </recommendedName>
</protein>
<comment type="caution">
    <text evidence="1">The sequence shown here is derived from an EMBL/GenBank/DDBJ whole genome shotgun (WGS) entry which is preliminary data.</text>
</comment>
<proteinExistence type="predicted"/>